<comment type="caution">
    <text evidence="1">The sequence shown here is derived from an EMBL/GenBank/DDBJ whole genome shotgun (WGS) entry which is preliminary data.</text>
</comment>
<dbReference type="Proteomes" id="UP001159427">
    <property type="component" value="Unassembled WGS sequence"/>
</dbReference>
<organism evidence="1 2">
    <name type="scientific">Porites evermanni</name>
    <dbReference type="NCBI Taxonomy" id="104178"/>
    <lineage>
        <taxon>Eukaryota</taxon>
        <taxon>Metazoa</taxon>
        <taxon>Cnidaria</taxon>
        <taxon>Anthozoa</taxon>
        <taxon>Hexacorallia</taxon>
        <taxon>Scleractinia</taxon>
        <taxon>Fungiina</taxon>
        <taxon>Poritidae</taxon>
        <taxon>Porites</taxon>
    </lineage>
</organism>
<feature type="non-terminal residue" evidence="1">
    <location>
        <position position="1"/>
    </location>
</feature>
<evidence type="ECO:0000313" key="1">
    <source>
        <dbReference type="EMBL" id="CAH3194142.1"/>
    </source>
</evidence>
<evidence type="ECO:0000313" key="2">
    <source>
        <dbReference type="Proteomes" id="UP001159427"/>
    </source>
</evidence>
<proteinExistence type="predicted"/>
<gene>
    <name evidence="1" type="ORF">PEVE_00027233</name>
</gene>
<reference evidence="1 2" key="1">
    <citation type="submission" date="2022-05" db="EMBL/GenBank/DDBJ databases">
        <authorList>
            <consortium name="Genoscope - CEA"/>
            <person name="William W."/>
        </authorList>
    </citation>
    <scope>NUCLEOTIDE SEQUENCE [LARGE SCALE GENOMIC DNA]</scope>
</reference>
<sequence>WTRSSITSCCCSDKSYRHVHCPCSSCNGRAVDRGTELRHWKESQIVSKTCFALDEFREPLPRRSFNPTESCPSDGEEQMDEDIEVMQYHSNNERDEDEDGSCACLPRAARTEKNATGKTEEKDPNPLRKLVVNAVLDALRIVKGSGSSCQTFEDILNYGKTLLLASHNSDNIDREIVLTLWPRNWNSVQKLLKEEGYEDAKLFYVCFCWNEKEQTRNGKASKKIVYAGNYSILENK</sequence>
<name>A0ABN8SU41_9CNID</name>
<feature type="non-terminal residue" evidence="1">
    <location>
        <position position="236"/>
    </location>
</feature>
<protein>
    <submittedName>
        <fullName evidence="1">Uncharacterized protein</fullName>
    </submittedName>
</protein>
<keyword evidence="2" id="KW-1185">Reference proteome</keyword>
<accession>A0ABN8SU41</accession>
<dbReference type="EMBL" id="CALNXI010003727">
    <property type="protein sequence ID" value="CAH3194142.1"/>
    <property type="molecule type" value="Genomic_DNA"/>
</dbReference>